<comment type="pathway">
    <text evidence="1">Carbohydrate acid metabolism.</text>
</comment>
<keyword evidence="7" id="KW-1185">Reference proteome</keyword>
<reference evidence="6 7" key="1">
    <citation type="submission" date="2021-05" db="EMBL/GenBank/DDBJ databases">
        <title>Comparative genomic studies on the polysaccharide-degrading batcterial strains of the Flammeovirga genus.</title>
        <authorList>
            <person name="Zewei F."/>
            <person name="Zheng Z."/>
            <person name="Yu L."/>
            <person name="Ruyue G."/>
            <person name="Yanhong M."/>
            <person name="Yuanyuan C."/>
            <person name="Jingyan G."/>
            <person name="Wenjun H."/>
        </authorList>
    </citation>
    <scope>NUCLEOTIDE SEQUENCE [LARGE SCALE GENOMIC DNA]</scope>
    <source>
        <strain evidence="6 7">NBRC:100898</strain>
    </source>
</reference>
<comment type="subunit">
    <text evidence="3">Homotrimer.</text>
</comment>
<dbReference type="GO" id="GO:0016829">
    <property type="term" value="F:lyase activity"/>
    <property type="evidence" value="ECO:0007669"/>
    <property type="project" value="UniProtKB-KW"/>
</dbReference>
<dbReference type="InterPro" id="IPR000887">
    <property type="entry name" value="Aldlse_KDPG_KHG"/>
</dbReference>
<evidence type="ECO:0000313" key="6">
    <source>
        <dbReference type="EMBL" id="QWG04686.1"/>
    </source>
</evidence>
<keyword evidence="4" id="KW-0456">Lyase</keyword>
<dbReference type="Pfam" id="PF01081">
    <property type="entry name" value="Aldolase"/>
    <property type="match status" value="1"/>
</dbReference>
<dbReference type="Proteomes" id="UP000678679">
    <property type="component" value="Chromosome 2"/>
</dbReference>
<dbReference type="Gene3D" id="3.20.20.70">
    <property type="entry name" value="Aldolase class I"/>
    <property type="match status" value="1"/>
</dbReference>
<accession>A0AAX1NCK9</accession>
<dbReference type="NCBIfam" id="TIGR01182">
    <property type="entry name" value="eda"/>
    <property type="match status" value="1"/>
</dbReference>
<dbReference type="EMBL" id="CP076133">
    <property type="protein sequence ID" value="QWG04686.1"/>
    <property type="molecule type" value="Genomic_DNA"/>
</dbReference>
<keyword evidence="5" id="KW-0119">Carbohydrate metabolism</keyword>
<dbReference type="AlphaFoldDB" id="A0AAX1NCK9"/>
<dbReference type="KEGG" id="fya:KMW28_27695"/>
<dbReference type="PANTHER" id="PTHR30246">
    <property type="entry name" value="2-KETO-3-DEOXY-6-PHOSPHOGLUCONATE ALDOLASE"/>
    <property type="match status" value="1"/>
</dbReference>
<evidence type="ECO:0000256" key="4">
    <source>
        <dbReference type="ARBA" id="ARBA00023239"/>
    </source>
</evidence>
<evidence type="ECO:0000256" key="5">
    <source>
        <dbReference type="ARBA" id="ARBA00023277"/>
    </source>
</evidence>
<gene>
    <name evidence="6" type="ORF">KMW28_27695</name>
</gene>
<dbReference type="RefSeq" id="WP_169665604.1">
    <property type="nucleotide sequence ID" value="NZ_CP076133.1"/>
</dbReference>
<name>A0AAX1NCK9_9BACT</name>
<sequence length="215" mass="23238">MSTFSAQKFRALPVVGILRGIDKQTIDRIVPLYIGAGFTTLEITMNSEGATDLIAYVAEKYPEINVGAGTVCDLNDLEKALAAGSQFIVTPILDEEVIRKCKSLDVPVFPGSFSPTEIYKAWKAGATAVKIFPYTQFKVGYMKDVKAPLNEIELLPTGGVGVENIAEFFKGGAYGVGMGGSLFPKHLMAEDKADELKAHFEAIANAYYSTVPQEV</sequence>
<organism evidence="6 7">
    <name type="scientific">Flammeovirga yaeyamensis</name>
    <dbReference type="NCBI Taxonomy" id="367791"/>
    <lineage>
        <taxon>Bacteria</taxon>
        <taxon>Pseudomonadati</taxon>
        <taxon>Bacteroidota</taxon>
        <taxon>Cytophagia</taxon>
        <taxon>Cytophagales</taxon>
        <taxon>Flammeovirgaceae</taxon>
        <taxon>Flammeovirga</taxon>
    </lineage>
</organism>
<evidence type="ECO:0000313" key="7">
    <source>
        <dbReference type="Proteomes" id="UP000678679"/>
    </source>
</evidence>
<proteinExistence type="inferred from homology"/>
<evidence type="ECO:0000256" key="3">
    <source>
        <dbReference type="ARBA" id="ARBA00011233"/>
    </source>
</evidence>
<dbReference type="CDD" id="cd00452">
    <property type="entry name" value="KDPG_aldolase"/>
    <property type="match status" value="1"/>
</dbReference>
<dbReference type="InterPro" id="IPR013785">
    <property type="entry name" value="Aldolase_TIM"/>
</dbReference>
<comment type="similarity">
    <text evidence="2">Belongs to the KHG/KDPG aldolase family.</text>
</comment>
<evidence type="ECO:0000256" key="1">
    <source>
        <dbReference type="ARBA" id="ARBA00004761"/>
    </source>
</evidence>
<dbReference type="SUPFAM" id="SSF51569">
    <property type="entry name" value="Aldolase"/>
    <property type="match status" value="1"/>
</dbReference>
<evidence type="ECO:0000256" key="2">
    <source>
        <dbReference type="ARBA" id="ARBA00006906"/>
    </source>
</evidence>
<dbReference type="PANTHER" id="PTHR30246:SF1">
    <property type="entry name" value="2-DEHYDRO-3-DEOXY-6-PHOSPHOGALACTONATE ALDOLASE-RELATED"/>
    <property type="match status" value="1"/>
</dbReference>
<protein>
    <submittedName>
        <fullName evidence="6">Bifunctional 4-hydroxy-2-oxoglutarate aldolase/2-dehydro-3-deoxy-phosphogluconate aldolase</fullName>
    </submittedName>
</protein>